<accession>A0A2W1BAI6</accession>
<dbReference type="EMBL" id="KZ150609">
    <property type="protein sequence ID" value="PZC70457.1"/>
    <property type="molecule type" value="Genomic_DNA"/>
</dbReference>
<reference evidence="2 3" key="1">
    <citation type="journal article" date="2017" name="BMC Biol.">
        <title>Genomic innovations, transcriptional plasticity and gene loss underlying the evolution and divergence of two highly polyphagous and invasive Helicoverpa pest species.</title>
        <authorList>
            <person name="Pearce S.L."/>
            <person name="Clarke D.F."/>
            <person name="East P.D."/>
            <person name="Elfekih S."/>
            <person name="Gordon K.H."/>
            <person name="Jermiin L.S."/>
            <person name="McGaughran A."/>
            <person name="Oakeshott J.G."/>
            <person name="Papanikolaou A."/>
            <person name="Perera O.P."/>
            <person name="Rane R.V."/>
            <person name="Richards S."/>
            <person name="Tay W.T."/>
            <person name="Walsh T.K."/>
            <person name="Anderson A."/>
            <person name="Anderson C.J."/>
            <person name="Asgari S."/>
            <person name="Board P.G."/>
            <person name="Bretschneider A."/>
            <person name="Campbell P.M."/>
            <person name="Chertemps T."/>
            <person name="Christeller J.T."/>
            <person name="Coppin C.W."/>
            <person name="Downes S.J."/>
            <person name="Duan G."/>
            <person name="Farnsworth C.A."/>
            <person name="Good R.T."/>
            <person name="Han L.B."/>
            <person name="Han Y.C."/>
            <person name="Hatje K."/>
            <person name="Horne I."/>
            <person name="Huang Y.P."/>
            <person name="Hughes D.S."/>
            <person name="Jacquin-Joly E."/>
            <person name="James W."/>
            <person name="Jhangiani S."/>
            <person name="Kollmar M."/>
            <person name="Kuwar S.S."/>
            <person name="Li S."/>
            <person name="Liu N.Y."/>
            <person name="Maibeche M.T."/>
            <person name="Miller J.R."/>
            <person name="Montagne N."/>
            <person name="Perry T."/>
            <person name="Qu J."/>
            <person name="Song S.V."/>
            <person name="Sutton G.G."/>
            <person name="Vogel H."/>
            <person name="Walenz B.P."/>
            <person name="Xu W."/>
            <person name="Zhang H.J."/>
            <person name="Zou Z."/>
            <person name="Batterham P."/>
            <person name="Edwards O.R."/>
            <person name="Feyereisen R."/>
            <person name="Gibbs R.A."/>
            <person name="Heckel D.G."/>
            <person name="McGrath A."/>
            <person name="Robin C."/>
            <person name="Scherer S.E."/>
            <person name="Worley K.C."/>
            <person name="Wu Y.D."/>
        </authorList>
    </citation>
    <scope>NUCLEOTIDE SEQUENCE [LARGE SCALE GENOMIC DNA]</scope>
    <source>
        <strain evidence="2">Harm_GR_Male_#8</strain>
        <tissue evidence="2">Whole organism</tissue>
    </source>
</reference>
<dbReference type="Proteomes" id="UP000249218">
    <property type="component" value="Unassembled WGS sequence"/>
</dbReference>
<name>A0A2W1BAI6_HELAM</name>
<proteinExistence type="predicted"/>
<evidence type="ECO:0000256" key="1">
    <source>
        <dbReference type="SAM" id="MobiDB-lite"/>
    </source>
</evidence>
<evidence type="ECO:0000313" key="3">
    <source>
        <dbReference type="Proteomes" id="UP000249218"/>
    </source>
</evidence>
<feature type="compositionally biased region" description="Low complexity" evidence="1">
    <location>
        <begin position="85"/>
        <end position="102"/>
    </location>
</feature>
<dbReference type="AlphaFoldDB" id="A0A2W1BAI6"/>
<feature type="region of interest" description="Disordered" evidence="1">
    <location>
        <begin position="30"/>
        <end position="125"/>
    </location>
</feature>
<protein>
    <submittedName>
        <fullName evidence="2">Uncharacterized protein</fullName>
    </submittedName>
</protein>
<dbReference type="OrthoDB" id="10044608at2759"/>
<organism evidence="2 3">
    <name type="scientific">Helicoverpa armigera</name>
    <name type="common">Cotton bollworm</name>
    <name type="synonym">Heliothis armigera</name>
    <dbReference type="NCBI Taxonomy" id="29058"/>
    <lineage>
        <taxon>Eukaryota</taxon>
        <taxon>Metazoa</taxon>
        <taxon>Ecdysozoa</taxon>
        <taxon>Arthropoda</taxon>
        <taxon>Hexapoda</taxon>
        <taxon>Insecta</taxon>
        <taxon>Pterygota</taxon>
        <taxon>Neoptera</taxon>
        <taxon>Endopterygota</taxon>
        <taxon>Lepidoptera</taxon>
        <taxon>Glossata</taxon>
        <taxon>Ditrysia</taxon>
        <taxon>Noctuoidea</taxon>
        <taxon>Noctuidae</taxon>
        <taxon>Heliothinae</taxon>
        <taxon>Helicoverpa</taxon>
    </lineage>
</organism>
<evidence type="ECO:0000313" key="2">
    <source>
        <dbReference type="EMBL" id="PZC70457.1"/>
    </source>
</evidence>
<keyword evidence="3" id="KW-1185">Reference proteome</keyword>
<sequence length="125" mass="13029">MFFSFQWSMGSTGVHHFSFFGMMQTVNVFNGAKPETSSDGDKPPNEMEPETTSRELQQGDGTGAKPPEDGPDSIESMGSAESHASGDSADTADTADSADTGTYTHTPADGPDSIESMGSAESHAS</sequence>
<gene>
    <name evidence="2" type="primary">HaOG216108</name>
    <name evidence="2" type="ORF">B5X24_HaOG216108</name>
</gene>